<keyword evidence="2" id="KW-0812">Transmembrane</keyword>
<dbReference type="Proteomes" id="UP000237925">
    <property type="component" value="Chromosome"/>
</dbReference>
<evidence type="ECO:0000256" key="1">
    <source>
        <dbReference type="SAM" id="MobiDB-lite"/>
    </source>
</evidence>
<dbReference type="InterPro" id="IPR036680">
    <property type="entry name" value="SPOR-like_sf"/>
</dbReference>
<feature type="compositionally biased region" description="Low complexity" evidence="1">
    <location>
        <begin position="222"/>
        <end position="255"/>
    </location>
</feature>
<dbReference type="SUPFAM" id="SSF110997">
    <property type="entry name" value="Sporulation related repeat"/>
    <property type="match status" value="1"/>
</dbReference>
<proteinExistence type="predicted"/>
<evidence type="ECO:0000256" key="2">
    <source>
        <dbReference type="SAM" id="Phobius"/>
    </source>
</evidence>
<evidence type="ECO:0000313" key="4">
    <source>
        <dbReference type="EMBL" id="AVO50104.1"/>
    </source>
</evidence>
<dbReference type="EMBL" id="CP027667">
    <property type="protein sequence ID" value="AVO50104.1"/>
    <property type="molecule type" value="Genomic_DNA"/>
</dbReference>
<evidence type="ECO:0000259" key="3">
    <source>
        <dbReference type="PROSITE" id="PS51724"/>
    </source>
</evidence>
<feature type="region of interest" description="Disordered" evidence="1">
    <location>
        <begin position="222"/>
        <end position="317"/>
    </location>
</feature>
<accession>A0A2R3QEK3</accession>
<dbReference type="Pfam" id="PF05036">
    <property type="entry name" value="SPOR"/>
    <property type="match status" value="1"/>
</dbReference>
<feature type="transmembrane region" description="Helical" evidence="2">
    <location>
        <begin position="170"/>
        <end position="192"/>
    </location>
</feature>
<keyword evidence="2" id="KW-0472">Membrane</keyword>
<dbReference type="AlphaFoldDB" id="A0A2R3QEK3"/>
<dbReference type="GO" id="GO:0042834">
    <property type="term" value="F:peptidoglycan binding"/>
    <property type="evidence" value="ECO:0007669"/>
    <property type="project" value="InterPro"/>
</dbReference>
<dbReference type="KEGG" id="mela:C6568_13220"/>
<keyword evidence="2" id="KW-1133">Transmembrane helix</keyword>
<feature type="compositionally biased region" description="Low complexity" evidence="1">
    <location>
        <begin position="278"/>
        <end position="301"/>
    </location>
</feature>
<protein>
    <submittedName>
        <fullName evidence="4">SPOR domain-containing protein</fullName>
    </submittedName>
</protein>
<reference evidence="4 5" key="1">
    <citation type="submission" date="2018-03" db="EMBL/GenBank/DDBJ databases">
        <title>Genome sequencing of Melaminivora sp.</title>
        <authorList>
            <person name="Kim S.-J."/>
            <person name="Heo J."/>
            <person name="Ahn J.-H."/>
            <person name="Kwon S.-W."/>
        </authorList>
    </citation>
    <scope>NUCLEOTIDE SEQUENCE [LARGE SCALE GENOMIC DNA]</scope>
    <source>
        <strain evidence="4 5">SC2-9</strain>
    </source>
</reference>
<dbReference type="InterPro" id="IPR007730">
    <property type="entry name" value="SPOR-like_dom"/>
</dbReference>
<keyword evidence="5" id="KW-1185">Reference proteome</keyword>
<evidence type="ECO:0000313" key="5">
    <source>
        <dbReference type="Proteomes" id="UP000237925"/>
    </source>
</evidence>
<gene>
    <name evidence="4" type="ORF">C6568_13220</name>
</gene>
<dbReference type="Gene3D" id="3.30.70.1070">
    <property type="entry name" value="Sporulation related repeat"/>
    <property type="match status" value="1"/>
</dbReference>
<feature type="transmembrane region" description="Helical" evidence="2">
    <location>
        <begin position="111"/>
        <end position="130"/>
    </location>
</feature>
<sequence length="396" mass="40134">MPRMSADPSLAMAPGGLAPQPQAGAAHVGEALYRAALGPVNVQRYLTAFERLDSTGRALPGWNWAAAGCTLGWMVFRRLWTALAFYLLGLAAVAVLLWALLQLAAGVPAPVLAGLALAVVLPAFALPGLYGDVLVHRQMRGRIAAAVNAAPTIREAIDRLERQGATQGRATGVAVGFGALPGLAGLLVWLLLSSGKPAAPVAAEAARAPVAAAPSGRAEPEAAAAVAPASQALEQAPAQPPAVLASQESAPVEAAPAPPAIAQPDSAAQERSVSVITPEPQSPASAASAPPSEARARPAAAVKRLPERAATPQQTAPQARRLYINVGLFADPANARRAHARLQGAGLPSAVREVTAADGRRLQRVRVGPFSSASEANAAAARVKALGLEAAAAASE</sequence>
<feature type="transmembrane region" description="Helical" evidence="2">
    <location>
        <begin position="83"/>
        <end position="105"/>
    </location>
</feature>
<feature type="domain" description="SPOR" evidence="3">
    <location>
        <begin position="316"/>
        <end position="396"/>
    </location>
</feature>
<organism evidence="4 5">
    <name type="scientific">Melaminivora suipulveris</name>
    <dbReference type="NCBI Taxonomy" id="2109913"/>
    <lineage>
        <taxon>Bacteria</taxon>
        <taxon>Pseudomonadati</taxon>
        <taxon>Pseudomonadota</taxon>
        <taxon>Betaproteobacteria</taxon>
        <taxon>Burkholderiales</taxon>
        <taxon>Comamonadaceae</taxon>
        <taxon>Melaminivora</taxon>
    </lineage>
</organism>
<dbReference type="PROSITE" id="PS51724">
    <property type="entry name" value="SPOR"/>
    <property type="match status" value="1"/>
</dbReference>
<feature type="compositionally biased region" description="Low complexity" evidence="1">
    <location>
        <begin position="308"/>
        <end position="317"/>
    </location>
</feature>
<name>A0A2R3QEK3_9BURK</name>